<name>A0ABS0XNE8_9SPHN</name>
<sequence length="180" mass="17831">MTIMKMAAIGVAALTMTACQSGGDKADLGESTPGGRSATAMLRTAAGVDVGRATATEVGGGLRFTIDARGMPAGTHGAHVHMVGRCDAPDFASAGAHWNPTSMQHGTMNPQGPHTGDMPNLIVGTDGRGTLGVTIPGATMAGLLDADGSAVVIHANPDDLKTDPSGNSGGRIACGVLTAN</sequence>
<organism evidence="3 4">
    <name type="scientific">Sphingomonas mollis</name>
    <dbReference type="NCBI Taxonomy" id="2795726"/>
    <lineage>
        <taxon>Bacteria</taxon>
        <taxon>Pseudomonadati</taxon>
        <taxon>Pseudomonadota</taxon>
        <taxon>Alphaproteobacteria</taxon>
        <taxon>Sphingomonadales</taxon>
        <taxon>Sphingomonadaceae</taxon>
        <taxon>Sphingomonas</taxon>
    </lineage>
</organism>
<dbReference type="Gene3D" id="2.60.40.200">
    <property type="entry name" value="Superoxide dismutase, copper/zinc binding domain"/>
    <property type="match status" value="1"/>
</dbReference>
<dbReference type="Pfam" id="PF00080">
    <property type="entry name" value="Sod_Cu"/>
    <property type="match status" value="1"/>
</dbReference>
<dbReference type="SUPFAM" id="SSF49329">
    <property type="entry name" value="Cu,Zn superoxide dismutase-like"/>
    <property type="match status" value="1"/>
</dbReference>
<keyword evidence="4" id="KW-1185">Reference proteome</keyword>
<accession>A0ABS0XNE8</accession>
<dbReference type="EMBL" id="JAELXS010000003">
    <property type="protein sequence ID" value="MBJ6121553.1"/>
    <property type="molecule type" value="Genomic_DNA"/>
</dbReference>
<dbReference type="InterPro" id="IPR001424">
    <property type="entry name" value="SOD_Cu_Zn_dom"/>
</dbReference>
<dbReference type="PANTHER" id="PTHR10003">
    <property type="entry name" value="SUPEROXIDE DISMUTASE CU-ZN -RELATED"/>
    <property type="match status" value="1"/>
</dbReference>
<reference evidence="4" key="1">
    <citation type="submission" date="2020-12" db="EMBL/GenBank/DDBJ databases">
        <title>Hymenobacter sp.</title>
        <authorList>
            <person name="Kim M.K."/>
        </authorList>
    </citation>
    <scope>NUCLEOTIDE SEQUENCE [LARGE SCALE GENOMIC DNA]</scope>
    <source>
        <strain evidence="4">BT553</strain>
    </source>
</reference>
<comment type="caution">
    <text evidence="3">The sequence shown here is derived from an EMBL/GenBank/DDBJ whole genome shotgun (WGS) entry which is preliminary data.</text>
</comment>
<proteinExistence type="inferred from homology"/>
<evidence type="ECO:0000313" key="4">
    <source>
        <dbReference type="Proteomes" id="UP000640426"/>
    </source>
</evidence>
<dbReference type="InterPro" id="IPR036423">
    <property type="entry name" value="SOD-like_Cu/Zn_dom_sf"/>
</dbReference>
<gene>
    <name evidence="3" type="ORF">JAO74_07090</name>
</gene>
<comment type="similarity">
    <text evidence="1">Belongs to the Cu-Zn superoxide dismutase family.</text>
</comment>
<dbReference type="CDD" id="cd00305">
    <property type="entry name" value="Cu-Zn_Superoxide_Dismutase"/>
    <property type="match status" value="1"/>
</dbReference>
<dbReference type="PROSITE" id="PS51257">
    <property type="entry name" value="PROKAR_LIPOPROTEIN"/>
    <property type="match status" value="1"/>
</dbReference>
<dbReference type="RefSeq" id="WP_199036485.1">
    <property type="nucleotide sequence ID" value="NZ_JAELXS010000003.1"/>
</dbReference>
<feature type="domain" description="Superoxide dismutase copper/zinc binding" evidence="2">
    <location>
        <begin position="51"/>
        <end position="176"/>
    </location>
</feature>
<evidence type="ECO:0000256" key="1">
    <source>
        <dbReference type="ARBA" id="ARBA00010457"/>
    </source>
</evidence>
<protein>
    <submittedName>
        <fullName evidence="3">Superoxide dismutase family protein</fullName>
    </submittedName>
</protein>
<dbReference type="Proteomes" id="UP000640426">
    <property type="component" value="Unassembled WGS sequence"/>
</dbReference>
<dbReference type="InterPro" id="IPR024134">
    <property type="entry name" value="SOD_Cu/Zn_/chaperone"/>
</dbReference>
<evidence type="ECO:0000313" key="3">
    <source>
        <dbReference type="EMBL" id="MBJ6121553.1"/>
    </source>
</evidence>
<evidence type="ECO:0000259" key="2">
    <source>
        <dbReference type="Pfam" id="PF00080"/>
    </source>
</evidence>